<evidence type="ECO:0000313" key="2">
    <source>
        <dbReference type="EMBL" id="KAK2835136.1"/>
    </source>
</evidence>
<protein>
    <submittedName>
        <fullName evidence="2">Uncharacterized protein</fullName>
    </submittedName>
</protein>
<gene>
    <name evidence="2" type="ORF">Q5P01_015620</name>
</gene>
<feature type="compositionally biased region" description="Polar residues" evidence="1">
    <location>
        <begin position="1"/>
        <end position="11"/>
    </location>
</feature>
<proteinExistence type="predicted"/>
<sequence>MFDWSKQQMNINKKDVNMIPGRPGERRSTDPPNLNQTSPNRACTWHKGEAESNITQKEAKQNPRGDVKTQLNYKEIMARYHTTANGTNSTQVCRIQTRNHFWYWFGFHSNSCRLKCLACNQGEGIRG</sequence>
<feature type="compositionally biased region" description="Polar residues" evidence="1">
    <location>
        <begin position="30"/>
        <end position="41"/>
    </location>
</feature>
<keyword evidence="3" id="KW-1185">Reference proteome</keyword>
<name>A0AA88SFF1_CHASR</name>
<feature type="region of interest" description="Disordered" evidence="1">
    <location>
        <begin position="1"/>
        <end position="42"/>
    </location>
</feature>
<feature type="compositionally biased region" description="Basic and acidic residues" evidence="1">
    <location>
        <begin position="57"/>
        <end position="66"/>
    </location>
</feature>
<feature type="region of interest" description="Disordered" evidence="1">
    <location>
        <begin position="47"/>
        <end position="66"/>
    </location>
</feature>
<dbReference type="AlphaFoldDB" id="A0AA88SFF1"/>
<dbReference type="Proteomes" id="UP001187415">
    <property type="component" value="Unassembled WGS sequence"/>
</dbReference>
<accession>A0AA88SFF1</accession>
<comment type="caution">
    <text evidence="2">The sequence shown here is derived from an EMBL/GenBank/DDBJ whole genome shotgun (WGS) entry which is preliminary data.</text>
</comment>
<evidence type="ECO:0000313" key="3">
    <source>
        <dbReference type="Proteomes" id="UP001187415"/>
    </source>
</evidence>
<dbReference type="EMBL" id="JAUPFM010000012">
    <property type="protein sequence ID" value="KAK2835136.1"/>
    <property type="molecule type" value="Genomic_DNA"/>
</dbReference>
<organism evidence="2 3">
    <name type="scientific">Channa striata</name>
    <name type="common">Snakehead murrel</name>
    <name type="synonym">Ophicephalus striatus</name>
    <dbReference type="NCBI Taxonomy" id="64152"/>
    <lineage>
        <taxon>Eukaryota</taxon>
        <taxon>Metazoa</taxon>
        <taxon>Chordata</taxon>
        <taxon>Craniata</taxon>
        <taxon>Vertebrata</taxon>
        <taxon>Euteleostomi</taxon>
        <taxon>Actinopterygii</taxon>
        <taxon>Neopterygii</taxon>
        <taxon>Teleostei</taxon>
        <taxon>Neoteleostei</taxon>
        <taxon>Acanthomorphata</taxon>
        <taxon>Anabantaria</taxon>
        <taxon>Anabantiformes</taxon>
        <taxon>Channoidei</taxon>
        <taxon>Channidae</taxon>
        <taxon>Channa</taxon>
    </lineage>
</organism>
<evidence type="ECO:0000256" key="1">
    <source>
        <dbReference type="SAM" id="MobiDB-lite"/>
    </source>
</evidence>
<reference evidence="2" key="1">
    <citation type="submission" date="2023-07" db="EMBL/GenBank/DDBJ databases">
        <title>Chromosome-level Genome Assembly of Striped Snakehead (Channa striata).</title>
        <authorList>
            <person name="Liu H."/>
        </authorList>
    </citation>
    <scope>NUCLEOTIDE SEQUENCE</scope>
    <source>
        <strain evidence="2">Gz</strain>
        <tissue evidence="2">Muscle</tissue>
    </source>
</reference>